<dbReference type="Proteomes" id="UP001360560">
    <property type="component" value="Unassembled WGS sequence"/>
</dbReference>
<dbReference type="InterPro" id="IPR000330">
    <property type="entry name" value="SNF2_N"/>
</dbReference>
<dbReference type="SUPFAM" id="SSF52540">
    <property type="entry name" value="P-loop containing nucleoside triphosphate hydrolases"/>
    <property type="match status" value="2"/>
</dbReference>
<dbReference type="Gene3D" id="1.20.920.10">
    <property type="entry name" value="Bromodomain-like"/>
    <property type="match status" value="1"/>
</dbReference>
<protein>
    <submittedName>
        <fullName evidence="14">RSC chromatin remodeling complex ATPase subunit</fullName>
    </submittedName>
</protein>
<feature type="region of interest" description="Disordered" evidence="9">
    <location>
        <begin position="1091"/>
        <end position="1178"/>
    </location>
</feature>
<dbReference type="FunFam" id="3.40.50.300:FF:000843">
    <property type="entry name" value="Chromatin structure-remodeling complex subunit snf21"/>
    <property type="match status" value="1"/>
</dbReference>
<dbReference type="InterPro" id="IPR014012">
    <property type="entry name" value="HSA_dom"/>
</dbReference>
<dbReference type="CDD" id="cd18793">
    <property type="entry name" value="SF2_C_SNF"/>
    <property type="match status" value="1"/>
</dbReference>
<dbReference type="SMART" id="SM00490">
    <property type="entry name" value="HELICc"/>
    <property type="match status" value="1"/>
</dbReference>
<feature type="compositionally biased region" description="Basic residues" evidence="9">
    <location>
        <begin position="1151"/>
        <end position="1160"/>
    </location>
</feature>
<dbReference type="GO" id="GO:0140008">
    <property type="term" value="F:histone H4 reader activity"/>
    <property type="evidence" value="ECO:0007669"/>
    <property type="project" value="UniProtKB-ARBA"/>
</dbReference>
<dbReference type="PROSITE" id="PS50014">
    <property type="entry name" value="BROMODOMAIN_2"/>
    <property type="match status" value="1"/>
</dbReference>
<evidence type="ECO:0000256" key="5">
    <source>
        <dbReference type="ARBA" id="ARBA00022840"/>
    </source>
</evidence>
<dbReference type="EMBL" id="BTFZ01000019">
    <property type="protein sequence ID" value="GMM38334.1"/>
    <property type="molecule type" value="Genomic_DNA"/>
</dbReference>
<feature type="compositionally biased region" description="Basic and acidic residues" evidence="9">
    <location>
        <begin position="1125"/>
        <end position="1134"/>
    </location>
</feature>
<dbReference type="SMART" id="SM00487">
    <property type="entry name" value="DEXDc"/>
    <property type="match status" value="1"/>
</dbReference>
<keyword evidence="3" id="KW-0378">Hydrolase</keyword>
<evidence type="ECO:0000256" key="1">
    <source>
        <dbReference type="ARBA" id="ARBA00004123"/>
    </source>
</evidence>
<evidence type="ECO:0000259" key="13">
    <source>
        <dbReference type="PROSITE" id="PS51204"/>
    </source>
</evidence>
<dbReference type="InterPro" id="IPR001487">
    <property type="entry name" value="Bromodomain"/>
</dbReference>
<dbReference type="GO" id="GO:0006302">
    <property type="term" value="P:double-strand break repair"/>
    <property type="evidence" value="ECO:0007669"/>
    <property type="project" value="UniProtKB-ARBA"/>
</dbReference>
<dbReference type="RefSeq" id="XP_064855330.1">
    <property type="nucleotide sequence ID" value="XM_064999258.1"/>
</dbReference>
<comment type="subcellular location">
    <subcellularLocation>
        <location evidence="1">Nucleus</location>
    </subcellularLocation>
</comment>
<proteinExistence type="predicted"/>
<accession>A0AAV5QUD4</accession>
<dbReference type="InterPro" id="IPR001650">
    <property type="entry name" value="Helicase_C-like"/>
</dbReference>
<dbReference type="GO" id="GO:0006338">
    <property type="term" value="P:chromatin remodeling"/>
    <property type="evidence" value="ECO:0007669"/>
    <property type="project" value="UniProtKB-ARBA"/>
</dbReference>
<dbReference type="InterPro" id="IPR014001">
    <property type="entry name" value="Helicase_ATP-bd"/>
</dbReference>
<feature type="domain" description="Bromo" evidence="10">
    <location>
        <begin position="1200"/>
        <end position="1270"/>
    </location>
</feature>
<dbReference type="GO" id="GO:0006366">
    <property type="term" value="P:transcription by RNA polymerase II"/>
    <property type="evidence" value="ECO:0007669"/>
    <property type="project" value="UniProtKB-ARBA"/>
</dbReference>
<evidence type="ECO:0000259" key="10">
    <source>
        <dbReference type="PROSITE" id="PS50014"/>
    </source>
</evidence>
<dbReference type="Gene3D" id="3.40.50.300">
    <property type="entry name" value="P-loop containing nucleotide triphosphate hydrolases"/>
    <property type="match status" value="1"/>
</dbReference>
<evidence type="ECO:0000259" key="12">
    <source>
        <dbReference type="PROSITE" id="PS51194"/>
    </source>
</evidence>
<dbReference type="PROSITE" id="PS51194">
    <property type="entry name" value="HELICASE_CTER"/>
    <property type="match status" value="1"/>
</dbReference>
<dbReference type="GO" id="GO:0042393">
    <property type="term" value="F:histone binding"/>
    <property type="evidence" value="ECO:0007669"/>
    <property type="project" value="InterPro"/>
</dbReference>
<comment type="caution">
    <text evidence="14">The sequence shown here is derived from an EMBL/GenBank/DDBJ whole genome shotgun (WGS) entry which is preliminary data.</text>
</comment>
<evidence type="ECO:0000256" key="8">
    <source>
        <dbReference type="PROSITE-ProRule" id="PRU00035"/>
    </source>
</evidence>
<sequence length="1284" mass="147930">MSTAPLEIPEPSDSHEVELLLQRYNALYNHDTINAKKRKDGEETPKMLSPAVVKELNAIEKVLHKLSTDHSCCLDQWRKVKDLSSTNVASYDLDLLKKQIIGFNLLSRDLDLPNELQFDFGRSSVYGDDISLGSSPSSLSDIEDAGKLEPIEIEASNFEERYYNFIPKDSIALIKDDFYHDVVGNKYAETRISNKISDRVTELESLPSTIANINTKKLVENFNKPSSQRYDNSIDQLKVNSLVELKSLKLLAKQKQLRQALLAGATQKFHHEDLKDTSSIIQAKRQSNVRLKVVAPQTSRLAEQLEEAQKREQRNALYAKRRLVLNKKVGAINELLYNQNEVRTNRSQFFFKAVSNFHQQSEKEAAKRQERTAKERLQALKANDEEAYLKLLDQTKDTRITHLLRQTNSFLQSLADAVKVQQAESKQLKSKSGDQLENEEGDDEEVDNVDYYGIVHRVKENISKQPSILVGGTLKEYQLKGLEWMVSLYNNHLNGILADEMGLGKTIQSISLVTHLIEVKKERAPFLIIVPLSTITNWTLECERWAPTVKKIVYKGTPNQRKLLAHDVRRGDFQILLTTYEYIIKDKSLLSKIRWAHMIIDEGHRMKNSQSKLSFTLTTYYHTKNRLILTGTPLQNNLPELWALLNFVLPKIFNSQKTFDEWFNTPFANSGSSEKLELSEEENLLVIRRLHKVLRPFLLRRLKKDVEKDLPDKVEKVVKCKFSGLQYALYQQMLRHNALFLGSSINNGTTKGGVKGLNNKIMQLRKICNHPYVFEEVEDLINPSRLSNDFLWRVSGKFELLDRVLPKFKATNHRVLIFFQMTSVMDIMEDYLRYRGMQYLRLDGSTKADERQDMLKAFNAPNSPYFAFLLSTRAGGLGLNLQTADTVIIFDSDWNPHQDLQAQDRAHRIGQKNEVRILRLITNDSVEEVILERAHEKLNIDGKVIQAGKFDNKSSAEEQEAFLRRLLEAEEMRKKVETEEDDGNLDDDELNEILARSDDEKVLFKKLDKERQKEDSDVSRLMTIEELPDVFSEENVEKHLNKNNIEEEELGKHRERKRVMYDDGLTEEQWLEAIDDDEMTVEDAIHKNQTKLAKRNGELPNSKKRSRTSGDFVVGDDEEVDEEAGSSHENLKVEEMDENFSDDDLSDGEPKKKKKKKKSTKISNGVASKPNGKSSMLLDPESLEKCQRLLSEVSALTDDNNALLCELFLKLPSKKLYPDYYQIIEKPISISEISKNLKQNKYASYYDLINDFKLMIQNAKTYNEPESFVYENAAKIDEFIDKFE</sequence>
<dbReference type="SMART" id="SM00297">
    <property type="entry name" value="BROMO"/>
    <property type="match status" value="1"/>
</dbReference>
<dbReference type="Pfam" id="PF00176">
    <property type="entry name" value="SNF2-rel_dom"/>
    <property type="match status" value="1"/>
</dbReference>
<dbReference type="Pfam" id="PF00439">
    <property type="entry name" value="Bromodomain"/>
    <property type="match status" value="1"/>
</dbReference>
<keyword evidence="5" id="KW-0067">ATP-binding</keyword>
<keyword evidence="6 8" id="KW-0103">Bromodomain</keyword>
<dbReference type="GO" id="GO:0016787">
    <property type="term" value="F:hydrolase activity"/>
    <property type="evidence" value="ECO:0007669"/>
    <property type="project" value="UniProtKB-KW"/>
</dbReference>
<name>A0AAV5QUD4_9ASCO</name>
<dbReference type="GeneID" id="90076323"/>
<dbReference type="PANTHER" id="PTHR10799">
    <property type="entry name" value="SNF2/RAD54 HELICASE FAMILY"/>
    <property type="match status" value="1"/>
</dbReference>
<evidence type="ECO:0000313" key="15">
    <source>
        <dbReference type="Proteomes" id="UP001360560"/>
    </source>
</evidence>
<feature type="domain" description="Helicase ATP-binding" evidence="11">
    <location>
        <begin position="486"/>
        <end position="651"/>
    </location>
</feature>
<reference evidence="14 15" key="1">
    <citation type="journal article" date="2023" name="Elife">
        <title>Identification of key yeast species and microbe-microbe interactions impacting larval growth of Drosophila in the wild.</title>
        <authorList>
            <person name="Mure A."/>
            <person name="Sugiura Y."/>
            <person name="Maeda R."/>
            <person name="Honda K."/>
            <person name="Sakurai N."/>
            <person name="Takahashi Y."/>
            <person name="Watada M."/>
            <person name="Katoh T."/>
            <person name="Gotoh A."/>
            <person name="Gotoh Y."/>
            <person name="Taniguchi I."/>
            <person name="Nakamura K."/>
            <person name="Hayashi T."/>
            <person name="Katayama T."/>
            <person name="Uemura T."/>
            <person name="Hattori Y."/>
        </authorList>
    </citation>
    <scope>NUCLEOTIDE SEQUENCE [LARGE SCALE GENOMIC DNA]</scope>
    <source>
        <strain evidence="14 15">SC-9</strain>
    </source>
</reference>
<evidence type="ECO:0000259" key="11">
    <source>
        <dbReference type="PROSITE" id="PS51192"/>
    </source>
</evidence>
<evidence type="ECO:0000256" key="2">
    <source>
        <dbReference type="ARBA" id="ARBA00022741"/>
    </source>
</evidence>
<dbReference type="GO" id="GO:0004386">
    <property type="term" value="F:helicase activity"/>
    <property type="evidence" value="ECO:0007669"/>
    <property type="project" value="UniProtKB-KW"/>
</dbReference>
<dbReference type="GO" id="GO:0010468">
    <property type="term" value="P:regulation of gene expression"/>
    <property type="evidence" value="ECO:0007669"/>
    <property type="project" value="UniProtKB-ARBA"/>
</dbReference>
<dbReference type="Gene3D" id="3.40.50.10810">
    <property type="entry name" value="Tandem AAA-ATPase domain"/>
    <property type="match status" value="1"/>
</dbReference>
<dbReference type="CDD" id="cd17996">
    <property type="entry name" value="DEXHc_SMARCA2_SMARCA4"/>
    <property type="match status" value="1"/>
</dbReference>
<dbReference type="InterPro" id="IPR036427">
    <property type="entry name" value="Bromodomain-like_sf"/>
</dbReference>
<dbReference type="PRINTS" id="PR00503">
    <property type="entry name" value="BROMODOMAIN"/>
</dbReference>
<dbReference type="SMART" id="SM01314">
    <property type="entry name" value="SnAC"/>
    <property type="match status" value="1"/>
</dbReference>
<evidence type="ECO:0000256" key="9">
    <source>
        <dbReference type="SAM" id="MobiDB-lite"/>
    </source>
</evidence>
<dbReference type="Pfam" id="PF14619">
    <property type="entry name" value="SnAC"/>
    <property type="match status" value="1"/>
</dbReference>
<evidence type="ECO:0000256" key="3">
    <source>
        <dbReference type="ARBA" id="ARBA00022801"/>
    </source>
</evidence>
<dbReference type="Pfam" id="PF00271">
    <property type="entry name" value="Helicase_C"/>
    <property type="match status" value="1"/>
</dbReference>
<keyword evidence="4" id="KW-0347">Helicase</keyword>
<gene>
    <name evidence="14" type="ORF">DASC09_056730</name>
</gene>
<feature type="domain" description="Helicase C-terminal" evidence="12">
    <location>
        <begin position="800"/>
        <end position="989"/>
    </location>
</feature>
<feature type="compositionally biased region" description="Acidic residues" evidence="9">
    <location>
        <begin position="1135"/>
        <end position="1147"/>
    </location>
</feature>
<evidence type="ECO:0000313" key="14">
    <source>
        <dbReference type="EMBL" id="GMM38334.1"/>
    </source>
</evidence>
<evidence type="ECO:0000256" key="7">
    <source>
        <dbReference type="ARBA" id="ARBA00023242"/>
    </source>
</evidence>
<evidence type="ECO:0000256" key="6">
    <source>
        <dbReference type="ARBA" id="ARBA00023117"/>
    </source>
</evidence>
<dbReference type="CDD" id="cd04369">
    <property type="entry name" value="Bromodomain"/>
    <property type="match status" value="1"/>
</dbReference>
<evidence type="ECO:0000256" key="4">
    <source>
        <dbReference type="ARBA" id="ARBA00022806"/>
    </source>
</evidence>
<dbReference type="InterPro" id="IPR038718">
    <property type="entry name" value="SNF2-like_sf"/>
</dbReference>
<dbReference type="Gene3D" id="1.20.5.170">
    <property type="match status" value="1"/>
</dbReference>
<keyword evidence="2" id="KW-0547">Nucleotide-binding</keyword>
<feature type="compositionally biased region" description="Polar residues" evidence="9">
    <location>
        <begin position="1161"/>
        <end position="1174"/>
    </location>
</feature>
<feature type="compositionally biased region" description="Acidic residues" evidence="9">
    <location>
        <begin position="1114"/>
        <end position="1124"/>
    </location>
</feature>
<dbReference type="InterPro" id="IPR049730">
    <property type="entry name" value="SNF2/RAD54-like_C"/>
</dbReference>
<dbReference type="GO" id="GO:0005524">
    <property type="term" value="F:ATP binding"/>
    <property type="evidence" value="ECO:0007669"/>
    <property type="project" value="UniProtKB-KW"/>
</dbReference>
<dbReference type="InterPro" id="IPR027417">
    <property type="entry name" value="P-loop_NTPase"/>
</dbReference>
<dbReference type="PROSITE" id="PS51192">
    <property type="entry name" value="HELICASE_ATP_BIND_1"/>
    <property type="match status" value="1"/>
</dbReference>
<keyword evidence="15" id="KW-1185">Reference proteome</keyword>
<feature type="domain" description="HSA" evidence="13">
    <location>
        <begin position="309"/>
        <end position="382"/>
    </location>
</feature>
<dbReference type="GO" id="GO:0005634">
    <property type="term" value="C:nucleus"/>
    <property type="evidence" value="ECO:0007669"/>
    <property type="project" value="UniProtKB-SubCell"/>
</dbReference>
<dbReference type="SUPFAM" id="SSF47370">
    <property type="entry name" value="Bromodomain"/>
    <property type="match status" value="1"/>
</dbReference>
<dbReference type="PROSITE" id="PS51204">
    <property type="entry name" value="HSA"/>
    <property type="match status" value="1"/>
</dbReference>
<dbReference type="InterPro" id="IPR029295">
    <property type="entry name" value="SnAC"/>
</dbReference>
<keyword evidence="7" id="KW-0539">Nucleus</keyword>
<dbReference type="FunFam" id="3.40.50.10810:FF:000008">
    <property type="entry name" value="Chromatin structure-remodeling complex subunit snf21"/>
    <property type="match status" value="1"/>
</dbReference>
<organism evidence="14 15">
    <name type="scientific">Saccharomycopsis crataegensis</name>
    <dbReference type="NCBI Taxonomy" id="43959"/>
    <lineage>
        <taxon>Eukaryota</taxon>
        <taxon>Fungi</taxon>
        <taxon>Dikarya</taxon>
        <taxon>Ascomycota</taxon>
        <taxon>Saccharomycotina</taxon>
        <taxon>Saccharomycetes</taxon>
        <taxon>Saccharomycopsidaceae</taxon>
        <taxon>Saccharomycopsis</taxon>
    </lineage>
</organism>
<dbReference type="Pfam" id="PF07529">
    <property type="entry name" value="HSA"/>
    <property type="match status" value="1"/>
</dbReference>